<evidence type="ECO:0000256" key="6">
    <source>
        <dbReference type="SAM" id="Phobius"/>
    </source>
</evidence>
<feature type="transmembrane region" description="Helical" evidence="6">
    <location>
        <begin position="340"/>
        <end position="359"/>
    </location>
</feature>
<comment type="caution">
    <text evidence="8">The sequence shown here is derived from an EMBL/GenBank/DDBJ whole genome shotgun (WGS) entry which is preliminary data.</text>
</comment>
<dbReference type="InterPro" id="IPR020846">
    <property type="entry name" value="MFS_dom"/>
</dbReference>
<dbReference type="GO" id="GO:0016020">
    <property type="term" value="C:membrane"/>
    <property type="evidence" value="ECO:0007669"/>
    <property type="project" value="UniProtKB-SubCell"/>
</dbReference>
<feature type="transmembrane region" description="Helical" evidence="6">
    <location>
        <begin position="365"/>
        <end position="386"/>
    </location>
</feature>
<name>A0A9P4MTV1_9PLEO</name>
<evidence type="ECO:0000259" key="7">
    <source>
        <dbReference type="PROSITE" id="PS50850"/>
    </source>
</evidence>
<dbReference type="SUPFAM" id="SSF103473">
    <property type="entry name" value="MFS general substrate transporter"/>
    <property type="match status" value="1"/>
</dbReference>
<evidence type="ECO:0000256" key="5">
    <source>
        <dbReference type="ARBA" id="ARBA00023136"/>
    </source>
</evidence>
<dbReference type="EMBL" id="ML993937">
    <property type="protein sequence ID" value="KAF2202432.1"/>
    <property type="molecule type" value="Genomic_DNA"/>
</dbReference>
<feature type="transmembrane region" description="Helical" evidence="6">
    <location>
        <begin position="433"/>
        <end position="452"/>
    </location>
</feature>
<feature type="transmembrane region" description="Helical" evidence="6">
    <location>
        <begin position="110"/>
        <end position="129"/>
    </location>
</feature>
<keyword evidence="5 6" id="KW-0472">Membrane</keyword>
<dbReference type="Gene3D" id="1.20.1250.20">
    <property type="entry name" value="MFS general substrate transporter like domains"/>
    <property type="match status" value="2"/>
</dbReference>
<dbReference type="Pfam" id="PF07690">
    <property type="entry name" value="MFS_1"/>
    <property type="match status" value="1"/>
</dbReference>
<gene>
    <name evidence="8" type="ORF">GQ43DRAFT_392152</name>
</gene>
<feature type="transmembrane region" description="Helical" evidence="6">
    <location>
        <begin position="203"/>
        <end position="225"/>
    </location>
</feature>
<feature type="transmembrane region" description="Helical" evidence="6">
    <location>
        <begin position="81"/>
        <end position="103"/>
    </location>
</feature>
<dbReference type="PANTHER" id="PTHR43791:SF54">
    <property type="entry name" value="MAJOR FACILITATOR SUPERFAMILY (MFS) PROFILE DOMAIN-CONTAINING PROTEIN-RELATED"/>
    <property type="match status" value="1"/>
</dbReference>
<feature type="transmembrane region" description="Helical" evidence="6">
    <location>
        <begin position="170"/>
        <end position="191"/>
    </location>
</feature>
<organism evidence="8 9">
    <name type="scientific">Delitschia confertaspora ATCC 74209</name>
    <dbReference type="NCBI Taxonomy" id="1513339"/>
    <lineage>
        <taxon>Eukaryota</taxon>
        <taxon>Fungi</taxon>
        <taxon>Dikarya</taxon>
        <taxon>Ascomycota</taxon>
        <taxon>Pezizomycotina</taxon>
        <taxon>Dothideomycetes</taxon>
        <taxon>Pleosporomycetidae</taxon>
        <taxon>Pleosporales</taxon>
        <taxon>Delitschiaceae</taxon>
        <taxon>Delitschia</taxon>
    </lineage>
</organism>
<accession>A0A9P4MTV1</accession>
<sequence>MSEKVMVVGDEAAVNRSTDHSSVEDALPQKINMSTTKWDLRLIPILGCTYTLLFLDRTNIANARIEGLEKGLNMPSNGYNINLWIFFIPFVLIEIPTNILMSLPRIKPNIFLGINTLCLGIIATCQGLTHSYGGLLALRFLLGIFEATLPAGATLLIASYYTRREASLRFALFFMFGAFGPCISGLLAFAIRNMNGVDGKEGWRWIFIIEGLFTIAISVFVYLIVPDFPEKAKFLTPMERENLLNKLHADKGDEKLDLKSIPWLKILTDYKIWFPTLLFFCCDMTAASMTSFIPTILTELGWKAARAQVMSIPIWVTAIVCQVMSCWLSGKAGVRFPFQLGAISFVIAGWIIQIVYVPSPGVRYFSLYLLSGGTFLQMALLTSWMVNNLRGRASIAVGTAIILGLGNCANFVAANVFIKRESPRYPTGFRTGLSVACAGFVLTLIYVGILYLHNRKFDRKVREKGTDEIDTQKEYRYVY</sequence>
<protein>
    <submittedName>
        <fullName evidence="8">MFS general substrate transporter</fullName>
    </submittedName>
</protein>
<dbReference type="GO" id="GO:0022857">
    <property type="term" value="F:transmembrane transporter activity"/>
    <property type="evidence" value="ECO:0007669"/>
    <property type="project" value="InterPro"/>
</dbReference>
<keyword evidence="4 6" id="KW-1133">Transmembrane helix</keyword>
<keyword evidence="2" id="KW-0813">Transport</keyword>
<dbReference type="InterPro" id="IPR036259">
    <property type="entry name" value="MFS_trans_sf"/>
</dbReference>
<dbReference type="PANTHER" id="PTHR43791">
    <property type="entry name" value="PERMEASE-RELATED"/>
    <property type="match status" value="1"/>
</dbReference>
<evidence type="ECO:0000313" key="8">
    <source>
        <dbReference type="EMBL" id="KAF2202432.1"/>
    </source>
</evidence>
<dbReference type="AlphaFoldDB" id="A0A9P4MTV1"/>
<evidence type="ECO:0000256" key="1">
    <source>
        <dbReference type="ARBA" id="ARBA00004141"/>
    </source>
</evidence>
<dbReference type="Proteomes" id="UP000799536">
    <property type="component" value="Unassembled WGS sequence"/>
</dbReference>
<evidence type="ECO:0000256" key="4">
    <source>
        <dbReference type="ARBA" id="ARBA00022989"/>
    </source>
</evidence>
<proteinExistence type="predicted"/>
<feature type="transmembrane region" description="Helical" evidence="6">
    <location>
        <begin position="309"/>
        <end position="328"/>
    </location>
</feature>
<feature type="transmembrane region" description="Helical" evidence="6">
    <location>
        <begin position="393"/>
        <end position="413"/>
    </location>
</feature>
<evidence type="ECO:0000256" key="2">
    <source>
        <dbReference type="ARBA" id="ARBA00022448"/>
    </source>
</evidence>
<dbReference type="OrthoDB" id="310895at2759"/>
<evidence type="ECO:0000256" key="3">
    <source>
        <dbReference type="ARBA" id="ARBA00022692"/>
    </source>
</evidence>
<keyword evidence="3 6" id="KW-0812">Transmembrane</keyword>
<keyword evidence="9" id="KW-1185">Reference proteome</keyword>
<feature type="transmembrane region" description="Helical" evidence="6">
    <location>
        <begin position="272"/>
        <end position="297"/>
    </location>
</feature>
<feature type="domain" description="Major facilitator superfamily (MFS) profile" evidence="7">
    <location>
        <begin position="42"/>
        <end position="455"/>
    </location>
</feature>
<dbReference type="PROSITE" id="PS50850">
    <property type="entry name" value="MFS"/>
    <property type="match status" value="1"/>
</dbReference>
<feature type="transmembrane region" description="Helical" evidence="6">
    <location>
        <begin position="135"/>
        <end position="158"/>
    </location>
</feature>
<comment type="subcellular location">
    <subcellularLocation>
        <location evidence="1">Membrane</location>
        <topology evidence="1">Multi-pass membrane protein</topology>
    </subcellularLocation>
</comment>
<evidence type="ECO:0000313" key="9">
    <source>
        <dbReference type="Proteomes" id="UP000799536"/>
    </source>
</evidence>
<reference evidence="8" key="1">
    <citation type="journal article" date="2020" name="Stud. Mycol.">
        <title>101 Dothideomycetes genomes: a test case for predicting lifestyles and emergence of pathogens.</title>
        <authorList>
            <person name="Haridas S."/>
            <person name="Albert R."/>
            <person name="Binder M."/>
            <person name="Bloem J."/>
            <person name="Labutti K."/>
            <person name="Salamov A."/>
            <person name="Andreopoulos B."/>
            <person name="Baker S."/>
            <person name="Barry K."/>
            <person name="Bills G."/>
            <person name="Bluhm B."/>
            <person name="Cannon C."/>
            <person name="Castanera R."/>
            <person name="Culley D."/>
            <person name="Daum C."/>
            <person name="Ezra D."/>
            <person name="Gonzalez J."/>
            <person name="Henrissat B."/>
            <person name="Kuo A."/>
            <person name="Liang C."/>
            <person name="Lipzen A."/>
            <person name="Lutzoni F."/>
            <person name="Magnuson J."/>
            <person name="Mondo S."/>
            <person name="Nolan M."/>
            <person name="Ohm R."/>
            <person name="Pangilinan J."/>
            <person name="Park H.-J."/>
            <person name="Ramirez L."/>
            <person name="Alfaro M."/>
            <person name="Sun H."/>
            <person name="Tritt A."/>
            <person name="Yoshinaga Y."/>
            <person name="Zwiers L.-H."/>
            <person name="Turgeon B."/>
            <person name="Goodwin S."/>
            <person name="Spatafora J."/>
            <person name="Crous P."/>
            <person name="Grigoriev I."/>
        </authorList>
    </citation>
    <scope>NUCLEOTIDE SEQUENCE</scope>
    <source>
        <strain evidence="8">ATCC 74209</strain>
    </source>
</reference>
<dbReference type="FunFam" id="1.20.1250.20:FF:000057">
    <property type="entry name" value="MFS general substrate transporter"/>
    <property type="match status" value="1"/>
</dbReference>
<dbReference type="InterPro" id="IPR011701">
    <property type="entry name" value="MFS"/>
</dbReference>